<dbReference type="PANTHER" id="PTHR45875:SF1">
    <property type="entry name" value="METHYLTRANSFERASE N6AMT1"/>
    <property type="match status" value="1"/>
</dbReference>
<dbReference type="Proteomes" id="UP000091929">
    <property type="component" value="Unassembled WGS sequence"/>
</dbReference>
<dbReference type="InterPro" id="IPR029063">
    <property type="entry name" value="SAM-dependent_MTases_sf"/>
</dbReference>
<evidence type="ECO:0000256" key="2">
    <source>
        <dbReference type="ARBA" id="ARBA00022603"/>
    </source>
</evidence>
<accession>A0A150IMD6</accession>
<evidence type="ECO:0000259" key="5">
    <source>
        <dbReference type="Pfam" id="PF05175"/>
    </source>
</evidence>
<dbReference type="InterPro" id="IPR004557">
    <property type="entry name" value="PrmC-related"/>
</dbReference>
<dbReference type="GO" id="GO:0008757">
    <property type="term" value="F:S-adenosylmethionine-dependent methyltransferase activity"/>
    <property type="evidence" value="ECO:0007669"/>
    <property type="project" value="TreeGrafter"/>
</dbReference>
<keyword evidence="4" id="KW-0949">S-adenosyl-L-methionine</keyword>
<dbReference type="Proteomes" id="UP000092401">
    <property type="component" value="Unassembled WGS sequence"/>
</dbReference>
<accession>A0A150J0N9</accession>
<dbReference type="AlphaFoldDB" id="A0A150J0N9"/>
<dbReference type="NCBIfam" id="NF011529">
    <property type="entry name" value="PRK14968.1-3"/>
    <property type="match status" value="1"/>
</dbReference>
<dbReference type="EC" id="2.1.1.-" evidence="8"/>
<dbReference type="PANTHER" id="PTHR45875">
    <property type="entry name" value="METHYLTRANSFERASE N6AMT1"/>
    <property type="match status" value="1"/>
</dbReference>
<evidence type="ECO:0000256" key="4">
    <source>
        <dbReference type="ARBA" id="ARBA00022691"/>
    </source>
</evidence>
<dbReference type="GO" id="GO:0035657">
    <property type="term" value="C:eRF1 methyltransferase complex"/>
    <property type="evidence" value="ECO:0007669"/>
    <property type="project" value="TreeGrafter"/>
</dbReference>
<comment type="caution">
    <text evidence="8">The sequence shown here is derived from an EMBL/GenBank/DDBJ whole genome shotgun (WGS) entry which is preliminary data.</text>
</comment>
<dbReference type="GO" id="GO:0003676">
    <property type="term" value="F:nucleic acid binding"/>
    <property type="evidence" value="ECO:0007669"/>
    <property type="project" value="InterPro"/>
</dbReference>
<evidence type="ECO:0000313" key="9">
    <source>
        <dbReference type="Proteomes" id="UP000091929"/>
    </source>
</evidence>
<name>A0A150J0N9_9EURY</name>
<evidence type="ECO:0000313" key="8">
    <source>
        <dbReference type="EMBL" id="KYC50781.1"/>
    </source>
</evidence>
<dbReference type="EMBL" id="LNGF01000006">
    <property type="protein sequence ID" value="KYC48354.1"/>
    <property type="molecule type" value="Genomic_DNA"/>
</dbReference>
<evidence type="ECO:0000313" key="11">
    <source>
        <dbReference type="Proteomes" id="UP000092403"/>
    </source>
</evidence>
<accession>A0A150IUM0</accession>
<comment type="similarity">
    <text evidence="1">Belongs to the eukaryotic/archaeal PrmC-related family.</text>
</comment>
<dbReference type="Gene3D" id="3.40.50.150">
    <property type="entry name" value="Vaccinia Virus protein VP39"/>
    <property type="match status" value="1"/>
</dbReference>
<protein>
    <submittedName>
        <fullName evidence="8">Putative S-adenosylmethionine-dependent methyltransferase</fullName>
        <ecNumber evidence="8">2.1.1.-</ecNumber>
    </submittedName>
</protein>
<dbReference type="EMBL" id="LNGE01000009">
    <property type="protein sequence ID" value="KYC45844.1"/>
    <property type="molecule type" value="Genomic_DNA"/>
</dbReference>
<dbReference type="GO" id="GO:0008276">
    <property type="term" value="F:protein methyltransferase activity"/>
    <property type="evidence" value="ECO:0007669"/>
    <property type="project" value="TreeGrafter"/>
</dbReference>
<evidence type="ECO:0000256" key="1">
    <source>
        <dbReference type="ARBA" id="ARBA00006149"/>
    </source>
</evidence>
<evidence type="ECO:0000313" key="6">
    <source>
        <dbReference type="EMBL" id="KYC45844.1"/>
    </source>
</evidence>
<dbReference type="CDD" id="cd02440">
    <property type="entry name" value="AdoMet_MTases"/>
    <property type="match status" value="1"/>
</dbReference>
<dbReference type="Proteomes" id="UP000092403">
    <property type="component" value="Unassembled WGS sequence"/>
</dbReference>
<dbReference type="PATRIC" id="fig|1706436.3.peg.464"/>
<dbReference type="InterPro" id="IPR052190">
    <property type="entry name" value="Euk-Arch_PrmC-MTase"/>
</dbReference>
<dbReference type="PATRIC" id="fig|1706438.3.peg.586"/>
<organism evidence="8 11">
    <name type="scientific">Candidatus Methanofastidiosum methylothiophilum</name>
    <dbReference type="NCBI Taxonomy" id="1705564"/>
    <lineage>
        <taxon>Archaea</taxon>
        <taxon>Methanobacteriati</taxon>
        <taxon>Methanobacteriota</taxon>
        <taxon>Stenosarchaea group</taxon>
        <taxon>Candidatus Methanofastidiosia</taxon>
        <taxon>Candidatus Methanofastidiosales</taxon>
        <taxon>Candidatus Methanofastidiosaceae</taxon>
        <taxon>Candidatus Methanofastidiosum</taxon>
    </lineage>
</organism>
<reference evidence="9 10" key="1">
    <citation type="journal article" date="2016" name="ISME J.">
        <title>Chasing the elusive Euryarchaeota class WSA2: genomes reveal a uniquely fastidious methyl-reducing methanogen.</title>
        <authorList>
            <person name="Nobu M.K."/>
            <person name="Narihiro T."/>
            <person name="Kuroda K."/>
            <person name="Mei R."/>
            <person name="Liu W.T."/>
        </authorList>
    </citation>
    <scope>NUCLEOTIDE SEQUENCE [LARGE SCALE GENOMIC DNA]</scope>
    <source>
        <strain evidence="6">B03fssc0709_Meth_Bin005</strain>
        <strain evidence="7">B15fssc0709_Meth_Bin003</strain>
        <strain evidence="8">BMIXfssc0709_Meth_Bin006</strain>
    </source>
</reference>
<sequence length="200" mass="22915">MEILDLKIEYDERVYPPSEDTYLLIESINPINSQNALEIGPGSGIISLHLANHIDRVFACDINPYSLFLSKRNANINSIKNVHFFSSNIFSSIKSGALFDIIVFNPPYLPVESPPKKLIDLSYHGGIDGGDHIRAFLNDFCHYLSKYGRAYLLQSSLYPLDKTIEYLISNKFEYIIKKSLKLDFETLYVLEISFFKDDVF</sequence>
<dbReference type="EMBL" id="LNJC01000008">
    <property type="protein sequence ID" value="KYC50781.1"/>
    <property type="molecule type" value="Genomic_DNA"/>
</dbReference>
<dbReference type="NCBIfam" id="TIGR00537">
    <property type="entry name" value="hemK_rel_arch"/>
    <property type="match status" value="1"/>
</dbReference>
<evidence type="ECO:0000313" key="7">
    <source>
        <dbReference type="EMBL" id="KYC48354.1"/>
    </source>
</evidence>
<dbReference type="SUPFAM" id="SSF53335">
    <property type="entry name" value="S-adenosyl-L-methionine-dependent methyltransferases"/>
    <property type="match status" value="1"/>
</dbReference>
<feature type="domain" description="Methyltransferase small" evidence="5">
    <location>
        <begin position="21"/>
        <end position="108"/>
    </location>
</feature>
<dbReference type="GO" id="GO:0032259">
    <property type="term" value="P:methylation"/>
    <property type="evidence" value="ECO:0007669"/>
    <property type="project" value="UniProtKB-KW"/>
</dbReference>
<dbReference type="Pfam" id="PF05175">
    <property type="entry name" value="MTS"/>
    <property type="match status" value="1"/>
</dbReference>
<keyword evidence="2 8" id="KW-0489">Methyltransferase</keyword>
<gene>
    <name evidence="6" type="ORF">APG10_00460</name>
    <name evidence="7" type="ORF">APG11_00367</name>
    <name evidence="8" type="ORF">APG12_00583</name>
</gene>
<keyword evidence="3 8" id="KW-0808">Transferase</keyword>
<evidence type="ECO:0000313" key="10">
    <source>
        <dbReference type="Proteomes" id="UP000092401"/>
    </source>
</evidence>
<evidence type="ECO:0000256" key="3">
    <source>
        <dbReference type="ARBA" id="ARBA00022679"/>
    </source>
</evidence>
<dbReference type="PATRIC" id="fig|1706437.3.peg.367"/>
<dbReference type="PROSITE" id="PS00092">
    <property type="entry name" value="N6_MTASE"/>
    <property type="match status" value="1"/>
</dbReference>
<proteinExistence type="inferred from homology"/>
<dbReference type="InterPro" id="IPR002052">
    <property type="entry name" value="DNA_methylase_N6_adenine_CS"/>
</dbReference>
<dbReference type="InterPro" id="IPR007848">
    <property type="entry name" value="Small_mtfrase_dom"/>
</dbReference>